<organism evidence="1 2">
    <name type="scientific">Ignisphaera aggregans</name>
    <dbReference type="NCBI Taxonomy" id="334771"/>
    <lineage>
        <taxon>Archaea</taxon>
        <taxon>Thermoproteota</taxon>
        <taxon>Thermoprotei</taxon>
        <taxon>Desulfurococcales</taxon>
        <taxon>Desulfurococcaceae</taxon>
        <taxon>Ignisphaera</taxon>
    </lineage>
</organism>
<comment type="caution">
    <text evidence="1">The sequence shown here is derived from an EMBL/GenBank/DDBJ whole genome shotgun (WGS) entry which is preliminary data.</text>
</comment>
<sequence>MLGDSIIERLLIEELRLANKHIPVTRIPLSKLLTMEFPYVVLRDGSVHFFRKRELEKLLMYVEQGEEEKLLLPIIVVLRPDIGEGVGVVEDAVAAKVIARILNLSCEEGKLYLYKPHLAQLREHFDTVIQFVISIDLQHEMYSPVSKEMSE</sequence>
<dbReference type="AlphaFoldDB" id="A0A833DU95"/>
<reference evidence="1" key="1">
    <citation type="journal article" date="2020" name="ISME J.">
        <title>Gammaproteobacteria mediating utilization of methyl-, sulfur- and petroleum organic compounds in deep ocean hydrothermal plumes.</title>
        <authorList>
            <person name="Zhou Z."/>
            <person name="Liu Y."/>
            <person name="Pan J."/>
            <person name="Cron B.R."/>
            <person name="Toner B.M."/>
            <person name="Anantharaman K."/>
            <person name="Breier J.A."/>
            <person name="Dick G.J."/>
            <person name="Li M."/>
        </authorList>
    </citation>
    <scope>NUCLEOTIDE SEQUENCE</scope>
    <source>
        <strain evidence="1">SZUA-1435</strain>
    </source>
</reference>
<dbReference type="InterPro" id="IPR002746">
    <property type="entry name" value="UPF0216"/>
</dbReference>
<gene>
    <name evidence="1" type="ORF">EYH02_01275</name>
</gene>
<accession>A0A833DU95</accession>
<evidence type="ECO:0000313" key="2">
    <source>
        <dbReference type="Proteomes" id="UP000605805"/>
    </source>
</evidence>
<evidence type="ECO:0000313" key="1">
    <source>
        <dbReference type="EMBL" id="HIP56694.1"/>
    </source>
</evidence>
<protein>
    <submittedName>
        <fullName evidence="1">DUF61 family protein</fullName>
    </submittedName>
</protein>
<proteinExistence type="predicted"/>
<dbReference type="Proteomes" id="UP000605805">
    <property type="component" value="Unassembled WGS sequence"/>
</dbReference>
<name>A0A833DU95_9CREN</name>
<dbReference type="EMBL" id="DQTV01000029">
    <property type="protein sequence ID" value="HIP56694.1"/>
    <property type="molecule type" value="Genomic_DNA"/>
</dbReference>
<dbReference type="Pfam" id="PF01886">
    <property type="entry name" value="DUF61"/>
    <property type="match status" value="1"/>
</dbReference>